<name>W9EG85_9LACO</name>
<keyword evidence="2" id="KW-1003">Cell membrane</keyword>
<feature type="transmembrane region" description="Helical" evidence="6">
    <location>
        <begin position="169"/>
        <end position="186"/>
    </location>
</feature>
<keyword evidence="9" id="KW-1185">Reference proteome</keyword>
<feature type="transmembrane region" description="Helical" evidence="6">
    <location>
        <begin position="138"/>
        <end position="163"/>
    </location>
</feature>
<feature type="transmembrane region" description="Helical" evidence="6">
    <location>
        <begin position="489"/>
        <end position="508"/>
    </location>
</feature>
<comment type="subcellular location">
    <subcellularLocation>
        <location evidence="1">Cell membrane</location>
        <topology evidence="1">Multi-pass membrane protein</topology>
    </subcellularLocation>
</comment>
<feature type="transmembrane region" description="Helical" evidence="6">
    <location>
        <begin position="327"/>
        <end position="350"/>
    </location>
</feature>
<comment type="caution">
    <text evidence="8">The sequence shown here is derived from an EMBL/GenBank/DDBJ whole genome shotgun (WGS) entry which is preliminary data.</text>
</comment>
<feature type="domain" description="Phosphatidylglycerol lysyltransferase C-terminal" evidence="7">
    <location>
        <begin position="534"/>
        <end position="828"/>
    </location>
</feature>
<dbReference type="RefSeq" id="WP_081716735.1">
    <property type="nucleotide sequence ID" value="NZ_ALXG01000033.1"/>
</dbReference>
<dbReference type="GO" id="GO:0050071">
    <property type="term" value="F:phosphatidylglycerol lysyltransferase activity"/>
    <property type="evidence" value="ECO:0007669"/>
    <property type="project" value="UniProtKB-EC"/>
</dbReference>
<dbReference type="Proteomes" id="UP000019474">
    <property type="component" value="Unassembled WGS sequence"/>
</dbReference>
<dbReference type="PANTHER" id="PTHR34697">
    <property type="entry name" value="PHOSPHATIDYLGLYCEROL LYSYLTRANSFERASE"/>
    <property type="match status" value="1"/>
</dbReference>
<evidence type="ECO:0000256" key="5">
    <source>
        <dbReference type="ARBA" id="ARBA00023136"/>
    </source>
</evidence>
<dbReference type="NCBIfam" id="NF033480">
    <property type="entry name" value="bifunc_MprF"/>
    <property type="match status" value="1"/>
</dbReference>
<feature type="transmembrane region" description="Helical" evidence="6">
    <location>
        <begin position="98"/>
        <end position="117"/>
    </location>
</feature>
<evidence type="ECO:0000256" key="3">
    <source>
        <dbReference type="ARBA" id="ARBA00022692"/>
    </source>
</evidence>
<feature type="transmembrane region" description="Helical" evidence="6">
    <location>
        <begin position="265"/>
        <end position="284"/>
    </location>
</feature>
<evidence type="ECO:0000313" key="8">
    <source>
        <dbReference type="EMBL" id="ETO40276.1"/>
    </source>
</evidence>
<dbReference type="GO" id="GO:0046677">
    <property type="term" value="P:response to antibiotic"/>
    <property type="evidence" value="ECO:0007669"/>
    <property type="project" value="UniProtKB-KW"/>
</dbReference>
<dbReference type="InterPro" id="IPR024320">
    <property type="entry name" value="LPG_synthase_C"/>
</dbReference>
<evidence type="ECO:0000256" key="6">
    <source>
        <dbReference type="SAM" id="Phobius"/>
    </source>
</evidence>
<feature type="transmembrane region" description="Helical" evidence="6">
    <location>
        <begin position="416"/>
        <end position="433"/>
    </location>
</feature>
<accession>W9EG85</accession>
<dbReference type="AlphaFoldDB" id="W9EG85"/>
<dbReference type="GO" id="GO:0005886">
    <property type="term" value="C:plasma membrane"/>
    <property type="evidence" value="ECO:0007669"/>
    <property type="project" value="UniProtKB-SubCell"/>
</dbReference>
<feature type="transmembrane region" description="Helical" evidence="6">
    <location>
        <begin position="290"/>
        <end position="307"/>
    </location>
</feature>
<evidence type="ECO:0000256" key="1">
    <source>
        <dbReference type="ARBA" id="ARBA00004651"/>
    </source>
</evidence>
<reference evidence="8 9" key="1">
    <citation type="submission" date="2012-08" db="EMBL/GenBank/DDBJ databases">
        <title>Genome sequencing of Lactobacillus florum 8D.</title>
        <authorList>
            <person name="Kim E.B."/>
            <person name="Marco M.L."/>
        </authorList>
    </citation>
    <scope>NUCLEOTIDE SEQUENCE [LARGE SCALE GENOMIC DNA]</scope>
    <source>
        <strain evidence="8 9">8D</strain>
    </source>
</reference>
<feature type="transmembrane region" description="Helical" evidence="6">
    <location>
        <begin position="18"/>
        <end position="39"/>
    </location>
</feature>
<evidence type="ECO:0000259" key="7">
    <source>
        <dbReference type="Pfam" id="PF09924"/>
    </source>
</evidence>
<protein>
    <submittedName>
        <fullName evidence="8">Membrane protein</fullName>
    </submittedName>
</protein>
<feature type="transmembrane region" description="Helical" evidence="6">
    <location>
        <begin position="234"/>
        <end position="253"/>
    </location>
</feature>
<dbReference type="EMBL" id="ALXG01000033">
    <property type="protein sequence ID" value="ETO40276.1"/>
    <property type="molecule type" value="Genomic_DNA"/>
</dbReference>
<feature type="transmembrane region" description="Helical" evidence="6">
    <location>
        <begin position="445"/>
        <end position="469"/>
    </location>
</feature>
<keyword evidence="3 6" id="KW-0812">Transmembrane</keyword>
<dbReference type="GO" id="GO:0055091">
    <property type="term" value="P:phospholipid homeostasis"/>
    <property type="evidence" value="ECO:0007669"/>
    <property type="project" value="TreeGrafter"/>
</dbReference>
<evidence type="ECO:0000256" key="2">
    <source>
        <dbReference type="ARBA" id="ARBA00022475"/>
    </source>
</evidence>
<dbReference type="SUPFAM" id="SSF55729">
    <property type="entry name" value="Acyl-CoA N-acyltransferases (Nat)"/>
    <property type="match status" value="1"/>
</dbReference>
<feature type="transmembrane region" description="Helical" evidence="6">
    <location>
        <begin position="59"/>
        <end position="78"/>
    </location>
</feature>
<evidence type="ECO:0000313" key="9">
    <source>
        <dbReference type="Proteomes" id="UP000019474"/>
    </source>
</evidence>
<gene>
    <name evidence="8" type="ORF">B808_762</name>
</gene>
<dbReference type="OrthoDB" id="145485at2"/>
<dbReference type="InterPro" id="IPR016181">
    <property type="entry name" value="Acyl_CoA_acyltransferase"/>
</dbReference>
<evidence type="ECO:0000256" key="4">
    <source>
        <dbReference type="ARBA" id="ARBA00022989"/>
    </source>
</evidence>
<dbReference type="PATRIC" id="fig|1221538.3.peg.770"/>
<feature type="transmembrane region" description="Helical" evidence="6">
    <location>
        <begin position="362"/>
        <end position="381"/>
    </location>
</feature>
<organism evidence="8 9">
    <name type="scientific">Fructilactobacillus florum 8D</name>
    <dbReference type="NCBI Taxonomy" id="1221538"/>
    <lineage>
        <taxon>Bacteria</taxon>
        <taxon>Bacillati</taxon>
        <taxon>Bacillota</taxon>
        <taxon>Bacilli</taxon>
        <taxon>Lactobacillales</taxon>
        <taxon>Lactobacillaceae</taxon>
        <taxon>Fructilactobacillus</taxon>
    </lineage>
</organism>
<dbReference type="InterPro" id="IPR051211">
    <property type="entry name" value="PG_lysyltransferase"/>
</dbReference>
<dbReference type="GO" id="GO:0006629">
    <property type="term" value="P:lipid metabolic process"/>
    <property type="evidence" value="ECO:0007669"/>
    <property type="project" value="UniProtKB-KW"/>
</dbReference>
<sequence length="853" mass="97080">MKNFIKRLVNLFNRYLNWIKAVFLLVIIIFVIIEGREIIHEINGQQMRQSLASQSPSNLLWMTILGFLAVTPMLFYDFTFTEFLPTKFKPLYVIKSGWITNSFTNIAGFGGFLGASLRASFYSKGATKKQILYAISKIALFLLAGLSMLCLLALILLFGFGIGRQYAGYWFWLAGGGVYFPIIFMVTRLNNSEFFADLTIKRELKLIVGSCLEWSSCASLFLIIGSFMSLPINVFNVFPLFIAANVIGVVSMLPGGLGTFDGTMIIGLGLLGVSPTLATVWVLLYRIFYYFLPFAVGVFLFAQELLARVNHFLDDIPMSIVQRSAQIIITIFMYFSGIMMILLATVPNVVLTNRLYLSLAPYTLYFLGQLSNVVIGCLLVGLARGVGSQVKKAFWPTVALLVFAIGNTLWKEDFPKGLAIFLFVIMVCLWFARKGMYRERLTYSWGALLTDAGIFIATFVIYVLVGLLMGNGRSVIKLTNAYLLPSQQVWIIGLIGFVIAICILYGLYRYLSYSSPSKTAWLYQKFDAERVRTVINNFGGNEDSHLAFLRDKKLYFYQEDHQDQMVFMYRQKANKLIVMGEPFGNQEKLEAAIDQFMLDADNVDLTLVFYEVSESLTMLLHDKGFDFIKAGEEGYVNLKDFTLVGKRHRGERALMHKFSRDGYHFDILQPPFSENTLAKLRLISEEWLEGREEKGFSLGFFDDYYLNQAPIAVIHDQDDEIVAFANLMPTGDHQTTSIDLMRSGGTAPSGIMDAIFINLFNYSKEVGYQWFNLGMAPLANVGNSRFSFINEKIAHLIYEYGDAFYSFQGLRSYKQKYVDRWESKYFVYRRHNSLVFTMLQLLVVVNEKPQRLN</sequence>
<feature type="transmembrane region" description="Helical" evidence="6">
    <location>
        <begin position="206"/>
        <end position="228"/>
    </location>
</feature>
<keyword evidence="5 6" id="KW-0472">Membrane</keyword>
<dbReference type="PANTHER" id="PTHR34697:SF2">
    <property type="entry name" value="PHOSPHATIDYLGLYCEROL LYSYLTRANSFERASE"/>
    <property type="match status" value="1"/>
</dbReference>
<proteinExistence type="predicted"/>
<keyword evidence="4 6" id="KW-1133">Transmembrane helix</keyword>
<feature type="transmembrane region" description="Helical" evidence="6">
    <location>
        <begin position="393"/>
        <end position="410"/>
    </location>
</feature>
<dbReference type="Pfam" id="PF09924">
    <property type="entry name" value="LPG_synthase_C"/>
    <property type="match status" value="1"/>
</dbReference>